<dbReference type="InterPro" id="IPR052556">
    <property type="entry name" value="PolySynth_Transporter"/>
</dbReference>
<dbReference type="Pfam" id="PF01943">
    <property type="entry name" value="Polysacc_synt"/>
    <property type="match status" value="1"/>
</dbReference>
<reference evidence="6 7" key="1">
    <citation type="submission" date="2019-09" db="EMBL/GenBank/DDBJ databases">
        <title>Prosopis cineraria nodule microbiome.</title>
        <authorList>
            <person name="Chaluvadi S.R."/>
            <person name="Ali R."/>
            <person name="Wang X."/>
        </authorList>
    </citation>
    <scope>NUCLEOTIDE SEQUENCE [LARGE SCALE GENOMIC DNA]</scope>
    <source>
        <strain evidence="6 7">BG1</strain>
    </source>
</reference>
<dbReference type="PANTHER" id="PTHR43424">
    <property type="entry name" value="LOCUS PUTATIVE PROTEIN 1-RELATED"/>
    <property type="match status" value="1"/>
</dbReference>
<feature type="transmembrane region" description="Helical" evidence="5">
    <location>
        <begin position="313"/>
        <end position="338"/>
    </location>
</feature>
<evidence type="ECO:0000256" key="2">
    <source>
        <dbReference type="ARBA" id="ARBA00022692"/>
    </source>
</evidence>
<evidence type="ECO:0000256" key="5">
    <source>
        <dbReference type="SAM" id="Phobius"/>
    </source>
</evidence>
<organism evidence="6 7">
    <name type="scientific">Pseudomonas denitrificans</name>
    <dbReference type="NCBI Taxonomy" id="43306"/>
    <lineage>
        <taxon>Bacteria</taxon>
        <taxon>Pseudomonadati</taxon>
        <taxon>Pseudomonadota</taxon>
        <taxon>Gammaproteobacteria</taxon>
        <taxon>Pseudomonadales</taxon>
        <taxon>Pseudomonadaceae</taxon>
        <taxon>Halopseudomonas</taxon>
    </lineage>
</organism>
<dbReference type="OrthoDB" id="103403at2"/>
<proteinExistence type="predicted"/>
<dbReference type="InterPro" id="IPR002797">
    <property type="entry name" value="Polysacc_synth"/>
</dbReference>
<feature type="transmembrane region" description="Helical" evidence="5">
    <location>
        <begin position="37"/>
        <end position="55"/>
    </location>
</feature>
<comment type="subcellular location">
    <subcellularLocation>
        <location evidence="1">Membrane</location>
        <topology evidence="1">Multi-pass membrane protein</topology>
    </subcellularLocation>
</comment>
<dbReference type="PANTHER" id="PTHR43424:SF1">
    <property type="entry name" value="LOCUS PUTATIVE PROTEIN 1-RELATED"/>
    <property type="match status" value="1"/>
</dbReference>
<protein>
    <submittedName>
        <fullName evidence="6">Flippase</fullName>
    </submittedName>
</protein>
<evidence type="ECO:0000313" key="6">
    <source>
        <dbReference type="EMBL" id="QEY70406.1"/>
    </source>
</evidence>
<feature type="transmembrane region" description="Helical" evidence="5">
    <location>
        <begin position="230"/>
        <end position="250"/>
    </location>
</feature>
<evidence type="ECO:0000256" key="4">
    <source>
        <dbReference type="ARBA" id="ARBA00023136"/>
    </source>
</evidence>
<dbReference type="CDD" id="cd13128">
    <property type="entry name" value="MATE_Wzx_like"/>
    <property type="match status" value="1"/>
</dbReference>
<evidence type="ECO:0000313" key="7">
    <source>
        <dbReference type="Proteomes" id="UP000326659"/>
    </source>
</evidence>
<evidence type="ECO:0000256" key="3">
    <source>
        <dbReference type="ARBA" id="ARBA00022989"/>
    </source>
</evidence>
<evidence type="ECO:0000256" key="1">
    <source>
        <dbReference type="ARBA" id="ARBA00004141"/>
    </source>
</evidence>
<feature type="transmembrane region" description="Helical" evidence="5">
    <location>
        <begin position="162"/>
        <end position="183"/>
    </location>
</feature>
<dbReference type="KEGG" id="pden:F1C79_01310"/>
<feature type="transmembrane region" description="Helical" evidence="5">
    <location>
        <begin position="276"/>
        <end position="293"/>
    </location>
</feature>
<keyword evidence="3 5" id="KW-1133">Transmembrane helix</keyword>
<dbReference type="RefSeq" id="WP_151186259.1">
    <property type="nucleotide sequence ID" value="NZ_CP043626.1"/>
</dbReference>
<accession>A0A9X7MWH2</accession>
<feature type="transmembrane region" description="Helical" evidence="5">
    <location>
        <begin position="189"/>
        <end position="210"/>
    </location>
</feature>
<keyword evidence="4 5" id="KW-0472">Membrane</keyword>
<feature type="transmembrane region" description="Helical" evidence="5">
    <location>
        <begin position="97"/>
        <end position="125"/>
    </location>
</feature>
<dbReference type="Proteomes" id="UP000326659">
    <property type="component" value="Chromosome"/>
</dbReference>
<dbReference type="GO" id="GO:0016020">
    <property type="term" value="C:membrane"/>
    <property type="evidence" value="ECO:0007669"/>
    <property type="project" value="UniProtKB-SubCell"/>
</dbReference>
<dbReference type="EMBL" id="CP043626">
    <property type="protein sequence ID" value="QEY70406.1"/>
    <property type="molecule type" value="Genomic_DNA"/>
</dbReference>
<feature type="transmembrane region" description="Helical" evidence="5">
    <location>
        <begin position="61"/>
        <end position="85"/>
    </location>
</feature>
<dbReference type="AlphaFoldDB" id="A0A9X7MWH2"/>
<sequence>MTTLKHPPPDSPQEVKLGHVEKKRIIKNAIWLFLDKILRMGVGVIVSVWVARYLGPDQYGWFSYLLAFLALFGTISSLGLNGIVVREILEHREKQELILGTSLLLQLATGVMALIAMAFVIMLLRPEAKDPLLISALLGSILLLKSTETIKFWFEANLQAKYFVAVENGAFLIISACKVLAIYNNSSFIAFIYLTLAEAGLVSFGLLFIYKRVGGNVLNWRANLKTAQWLIRNSWPLVLSSVTIMIYMRIDQIMIGQLISDDAVGMFTAAVRISEVWYFIPTAVVTSIFPSILKSKKRSESEYLKKLQALYNYLTSISIALAIIVSFSSELIITKIYGKEYAEAGKVLSIHIWAGVFVFSGIASSKWFIIENLQKFTLSRTTLGAITNIILNSILIPNYGIIGSAWATLISQAVASVLANALNSKTRITFIMQCKAFIPFFFK</sequence>
<feature type="transmembrane region" description="Helical" evidence="5">
    <location>
        <begin position="350"/>
        <end position="369"/>
    </location>
</feature>
<keyword evidence="2 5" id="KW-0812">Transmembrane</keyword>
<keyword evidence="7" id="KW-1185">Reference proteome</keyword>
<name>A0A9X7MWH2_PSEDE</name>
<feature type="transmembrane region" description="Helical" evidence="5">
    <location>
        <begin position="131"/>
        <end position="150"/>
    </location>
</feature>
<gene>
    <name evidence="6" type="ORF">F1C79_01310</name>
</gene>